<accession>A0A5T9C5J5</accession>
<sequence>MALQDEYTQLLYHLLPEGPAWDGENPLIEGLAPSLNRVHQRADELMDEIDPARTTE</sequence>
<feature type="non-terminal residue" evidence="1">
    <location>
        <position position="56"/>
    </location>
</feature>
<organism evidence="1">
    <name type="scientific">Salmonella enterica</name>
    <name type="common">Salmonella choleraesuis</name>
    <dbReference type="NCBI Taxonomy" id="28901"/>
    <lineage>
        <taxon>Bacteria</taxon>
        <taxon>Pseudomonadati</taxon>
        <taxon>Pseudomonadota</taxon>
        <taxon>Gammaproteobacteria</taxon>
        <taxon>Enterobacterales</taxon>
        <taxon>Enterobacteriaceae</taxon>
        <taxon>Salmonella</taxon>
    </lineage>
</organism>
<comment type="caution">
    <text evidence="1">The sequence shown here is derived from an EMBL/GenBank/DDBJ whole genome shotgun (WGS) entry which is preliminary data.</text>
</comment>
<reference evidence="1" key="1">
    <citation type="submission" date="2018-08" db="EMBL/GenBank/DDBJ databases">
        <authorList>
            <consortium name="NARMS: The National Antimicrobial Resistance Monitoring System"/>
        </authorList>
    </citation>
    <scope>NUCLEOTIDE SEQUENCE</scope>
    <source>
        <strain evidence="1">FSIS11813196</strain>
    </source>
</reference>
<dbReference type="EMBL" id="AAGGZV010000151">
    <property type="protein sequence ID" value="EBN8630058.1"/>
    <property type="molecule type" value="Genomic_DNA"/>
</dbReference>
<evidence type="ECO:0000313" key="1">
    <source>
        <dbReference type="EMBL" id="EBN8630058.1"/>
    </source>
</evidence>
<name>A0A5T9C5J5_SALER</name>
<gene>
    <name evidence="1" type="ORF">D1Z67_23785</name>
</gene>
<protein>
    <submittedName>
        <fullName evidence="1">DUF2313 domain-containing protein</fullName>
    </submittedName>
</protein>
<proteinExistence type="predicted"/>
<dbReference type="AlphaFoldDB" id="A0A5T9C5J5"/>